<keyword evidence="2" id="KW-0812">Transmembrane</keyword>
<accession>A0ABP8J687</accession>
<name>A0ABP8J687_9MICO</name>
<dbReference type="EMBL" id="BAABGL010000003">
    <property type="protein sequence ID" value="GAA4385834.1"/>
    <property type="molecule type" value="Genomic_DNA"/>
</dbReference>
<gene>
    <name evidence="3" type="ORF">GCM10023167_08070</name>
</gene>
<feature type="region of interest" description="Disordered" evidence="1">
    <location>
        <begin position="1"/>
        <end position="57"/>
    </location>
</feature>
<evidence type="ECO:0000256" key="1">
    <source>
        <dbReference type="SAM" id="MobiDB-lite"/>
    </source>
</evidence>
<feature type="transmembrane region" description="Helical" evidence="2">
    <location>
        <begin position="148"/>
        <end position="167"/>
    </location>
</feature>
<evidence type="ECO:0000256" key="2">
    <source>
        <dbReference type="SAM" id="Phobius"/>
    </source>
</evidence>
<sequence length="248" mass="25376">MAPSSSFPEPADRVPADTAPADSVSSDRVPADTAPSPASASGADAHPPTPEPDPAPPSRLRWRVVDIVVASVLGVAVGVVFWVWSTAWSTLSLPFLAFPPAAGLLTGVWVLAGPLGAMIIRRPGAALYCEILAAAVSAVLGTQWGMQVLISGALQGLGAELVVLLLLYRRFGPVVTLLSGLGAGLFLGLGENLMYNTEWQPAWQLVYLAAAGVSGLVLAGGGTLLAVRALRRTGVLAPLASGRTAAEV</sequence>
<evidence type="ECO:0000313" key="3">
    <source>
        <dbReference type="EMBL" id="GAA4385834.1"/>
    </source>
</evidence>
<organism evidence="3 4">
    <name type="scientific">Brevibacterium pityocampae</name>
    <dbReference type="NCBI Taxonomy" id="506594"/>
    <lineage>
        <taxon>Bacteria</taxon>
        <taxon>Bacillati</taxon>
        <taxon>Actinomycetota</taxon>
        <taxon>Actinomycetes</taxon>
        <taxon>Micrococcales</taxon>
        <taxon>Brevibacteriaceae</taxon>
        <taxon>Brevibacterium</taxon>
    </lineage>
</organism>
<dbReference type="Pfam" id="PF09819">
    <property type="entry name" value="ABC_cobalt"/>
    <property type="match status" value="1"/>
</dbReference>
<keyword evidence="2" id="KW-0472">Membrane</keyword>
<dbReference type="Proteomes" id="UP001500642">
    <property type="component" value="Unassembled WGS sequence"/>
</dbReference>
<dbReference type="RefSeq" id="WP_295689885.1">
    <property type="nucleotide sequence ID" value="NZ_BAABGL010000003.1"/>
</dbReference>
<keyword evidence="2" id="KW-1133">Transmembrane helix</keyword>
<dbReference type="InterPro" id="IPR017195">
    <property type="entry name" value="ABC_thiamin-permease_prd"/>
</dbReference>
<evidence type="ECO:0000313" key="4">
    <source>
        <dbReference type="Proteomes" id="UP001500642"/>
    </source>
</evidence>
<feature type="transmembrane region" description="Helical" evidence="2">
    <location>
        <begin position="91"/>
        <end position="112"/>
    </location>
</feature>
<keyword evidence="4" id="KW-1185">Reference proteome</keyword>
<feature type="compositionally biased region" description="Pro residues" evidence="1">
    <location>
        <begin position="47"/>
        <end position="57"/>
    </location>
</feature>
<feature type="transmembrane region" description="Helical" evidence="2">
    <location>
        <begin position="205"/>
        <end position="227"/>
    </location>
</feature>
<reference evidence="4" key="1">
    <citation type="journal article" date="2019" name="Int. J. Syst. Evol. Microbiol.">
        <title>The Global Catalogue of Microorganisms (GCM) 10K type strain sequencing project: providing services to taxonomists for standard genome sequencing and annotation.</title>
        <authorList>
            <consortium name="The Broad Institute Genomics Platform"/>
            <consortium name="The Broad Institute Genome Sequencing Center for Infectious Disease"/>
            <person name="Wu L."/>
            <person name="Ma J."/>
        </authorList>
    </citation>
    <scope>NUCLEOTIDE SEQUENCE [LARGE SCALE GENOMIC DNA]</scope>
    <source>
        <strain evidence="4">JCM 17808</strain>
    </source>
</reference>
<feature type="transmembrane region" description="Helical" evidence="2">
    <location>
        <begin position="64"/>
        <end position="85"/>
    </location>
</feature>
<proteinExistence type="predicted"/>
<comment type="caution">
    <text evidence="3">The sequence shown here is derived from an EMBL/GenBank/DDBJ whole genome shotgun (WGS) entry which is preliminary data.</text>
</comment>
<feature type="transmembrane region" description="Helical" evidence="2">
    <location>
        <begin position="174"/>
        <end position="193"/>
    </location>
</feature>
<protein>
    <submittedName>
        <fullName evidence="3">ECF transporter S component</fullName>
    </submittedName>
</protein>
<feature type="compositionally biased region" description="Low complexity" evidence="1">
    <location>
        <begin position="31"/>
        <end position="46"/>
    </location>
</feature>